<dbReference type="EMBL" id="LT629751">
    <property type="protein sequence ID" value="SDT33508.1"/>
    <property type="molecule type" value="Genomic_DNA"/>
</dbReference>
<dbReference type="InterPro" id="IPR004147">
    <property type="entry name" value="ABC1_dom"/>
</dbReference>
<evidence type="ECO:0000313" key="5">
    <source>
        <dbReference type="Proteomes" id="UP000243359"/>
    </source>
</evidence>
<feature type="transmembrane region" description="Helical" evidence="2">
    <location>
        <begin position="6"/>
        <end position="24"/>
    </location>
</feature>
<dbReference type="STRING" id="1392877.SAMN05216221_4277"/>
<evidence type="ECO:0000259" key="3">
    <source>
        <dbReference type="Pfam" id="PF03109"/>
    </source>
</evidence>
<dbReference type="PANTHER" id="PTHR10566">
    <property type="entry name" value="CHAPERONE-ACTIVITY OF BC1 COMPLEX CABC1 -RELATED"/>
    <property type="match status" value="1"/>
</dbReference>
<dbReference type="SUPFAM" id="SSF56112">
    <property type="entry name" value="Protein kinase-like (PK-like)"/>
    <property type="match status" value="1"/>
</dbReference>
<comment type="similarity">
    <text evidence="1">Belongs to the protein kinase superfamily. ADCK protein kinase family.</text>
</comment>
<dbReference type="PANTHER" id="PTHR10566:SF113">
    <property type="entry name" value="PROTEIN ACTIVITY OF BC1 COMPLEX KINASE 7, CHLOROPLASTIC"/>
    <property type="match status" value="1"/>
</dbReference>
<dbReference type="RefSeq" id="WP_197673128.1">
    <property type="nucleotide sequence ID" value="NZ_LT629751.1"/>
</dbReference>
<dbReference type="InterPro" id="IPR050154">
    <property type="entry name" value="UbiB_kinase"/>
</dbReference>
<reference evidence="5" key="1">
    <citation type="submission" date="2016-10" db="EMBL/GenBank/DDBJ databases">
        <authorList>
            <person name="Varghese N."/>
            <person name="Submissions S."/>
        </authorList>
    </citation>
    <scope>NUCLEOTIDE SEQUENCE [LARGE SCALE GENOMIC DNA]</scope>
    <source>
        <strain evidence="5">KCTC 32247</strain>
    </source>
</reference>
<dbReference type="CDD" id="cd05121">
    <property type="entry name" value="ABC1_ADCK3-like"/>
    <property type="match status" value="1"/>
</dbReference>
<evidence type="ECO:0000256" key="2">
    <source>
        <dbReference type="SAM" id="Phobius"/>
    </source>
</evidence>
<accession>A0A1H1ZIG9</accession>
<keyword evidence="4" id="KW-0830">Ubiquinone</keyword>
<dbReference type="AlphaFoldDB" id="A0A1H1ZIG9"/>
<name>A0A1H1ZIG9_9PSED</name>
<keyword evidence="2" id="KW-0472">Membrane</keyword>
<keyword evidence="2" id="KW-1133">Transmembrane helix</keyword>
<sequence length="530" mass="59583">MSGLRRLFQITSTIGGYLFWWLLVHLHLRHPAITPAQHLRGTLEQLGTAFVKLGQGLSLHRDLLPEEYIQELQCLQDRVAPFANDVAVREAESALGRPIAELFAEFEPQPLAAASIAQVHKARMCDGRRVVVKIRRPDIKAEIDRDMRLLRGVMRMLLMLSPWLRRYEPLTIIDEIWANLRKETDFRKEAHQIKHFVEAFQDSDTVYVPALIDDLYCESVLVQEMSSGRRVDDPSIGEDGPRLAQVFVEAYLQQIFAMGVFHGDPHPGNLFVRADGRLCFHDFGIVGVLSPHMRRHLAAFLLAFVHQDGGWLLDAAVELGLLEGELKRDEFRHGLQEIIEEYAGLPLKDWSLAEVFLRVARLGEGRHMRLPHNLLVLMRAMALMENVVRSLDPEFKLLAGLLAKAEAVLEANTGVGAETGWQRLRFEMASGAQELPAELGALIHRLRANSLEIRLQHHGMERLEGHIDRASNRMALALVTLGLYIAASLLMLNSIGPRLGDIPMLAAAGYALALWFTVRLARGISRSGSL</sequence>
<protein>
    <submittedName>
        <fullName evidence="4">Ubiquinone biosynthesis protein</fullName>
    </submittedName>
</protein>
<feature type="transmembrane region" description="Helical" evidence="2">
    <location>
        <begin position="475"/>
        <end position="496"/>
    </location>
</feature>
<keyword evidence="2" id="KW-0812">Transmembrane</keyword>
<evidence type="ECO:0000313" key="4">
    <source>
        <dbReference type="EMBL" id="SDT33508.1"/>
    </source>
</evidence>
<proteinExistence type="inferred from homology"/>
<feature type="domain" description="ABC1 atypical kinase-like" evidence="3">
    <location>
        <begin position="75"/>
        <end position="308"/>
    </location>
</feature>
<dbReference type="Pfam" id="PF03109">
    <property type="entry name" value="ABC1"/>
    <property type="match status" value="1"/>
</dbReference>
<organism evidence="4 5">
    <name type="scientific">Pseudomonas oryzae</name>
    <dbReference type="NCBI Taxonomy" id="1392877"/>
    <lineage>
        <taxon>Bacteria</taxon>
        <taxon>Pseudomonadati</taxon>
        <taxon>Pseudomonadota</taxon>
        <taxon>Gammaproteobacteria</taxon>
        <taxon>Pseudomonadales</taxon>
        <taxon>Pseudomonadaceae</taxon>
        <taxon>Pseudomonas</taxon>
    </lineage>
</organism>
<evidence type="ECO:0000256" key="1">
    <source>
        <dbReference type="ARBA" id="ARBA00009670"/>
    </source>
</evidence>
<keyword evidence="5" id="KW-1185">Reference proteome</keyword>
<dbReference type="InterPro" id="IPR011009">
    <property type="entry name" value="Kinase-like_dom_sf"/>
</dbReference>
<gene>
    <name evidence="4" type="ORF">SAMN05216221_4277</name>
</gene>
<dbReference type="Proteomes" id="UP000243359">
    <property type="component" value="Chromosome I"/>
</dbReference>